<dbReference type="KEGG" id="lhg:JMUB5056_1545"/>
<dbReference type="OrthoDB" id="80725at2"/>
<evidence type="ECO:0000313" key="2">
    <source>
        <dbReference type="EMBL" id="BBM59957.1"/>
    </source>
</evidence>
<dbReference type="AlphaFoldDB" id="A0A510L8J9"/>
<dbReference type="Pfam" id="PF00364">
    <property type="entry name" value="Biotin_lipoyl"/>
    <property type="match status" value="1"/>
</dbReference>
<dbReference type="RefSeq" id="WP_147005909.1">
    <property type="nucleotide sequence ID" value="NZ_AP019846.1"/>
</dbReference>
<reference evidence="2 3" key="1">
    <citation type="submission" date="2019-07" db="EMBL/GenBank/DDBJ databases">
        <title>Complete Genome Sequence of Leptotrichia hongkongensis Strain JMUB5056.</title>
        <authorList>
            <person name="Watanabe S."/>
            <person name="Cui L."/>
        </authorList>
    </citation>
    <scope>NUCLEOTIDE SEQUENCE [LARGE SCALE GENOMIC DNA]</scope>
    <source>
        <strain evidence="2 3">JMUB5056</strain>
    </source>
</reference>
<proteinExistence type="predicted"/>
<feature type="domain" description="Lipoyl-binding" evidence="1">
    <location>
        <begin position="67"/>
        <end position="131"/>
    </location>
</feature>
<organism evidence="2 3">
    <name type="scientific">Leptotrichia hongkongensis</name>
    <dbReference type="NCBI Taxonomy" id="554406"/>
    <lineage>
        <taxon>Bacteria</taxon>
        <taxon>Fusobacteriati</taxon>
        <taxon>Fusobacteriota</taxon>
        <taxon>Fusobacteriia</taxon>
        <taxon>Fusobacteriales</taxon>
        <taxon>Leptotrichiaceae</taxon>
        <taxon>Leptotrichia</taxon>
    </lineage>
</organism>
<evidence type="ECO:0000313" key="3">
    <source>
        <dbReference type="Proteomes" id="UP000321561"/>
    </source>
</evidence>
<dbReference type="Proteomes" id="UP000321561">
    <property type="component" value="Chromosome"/>
</dbReference>
<sequence length="134" mass="14631">MELKDIQELMKVLKKEDIAELKVRYGKVKLTLTNSETTNIANNVAPVTEKVEKETLTAVLAAEEIIKSSNVGRIKLVSSKPGTLVKKGQVLAKINTIGIDNDVKSNVDGILKEVLVADGSPVDFAKELFKIEIN</sequence>
<dbReference type="Gene3D" id="2.40.50.100">
    <property type="match status" value="1"/>
</dbReference>
<protein>
    <submittedName>
        <fullName evidence="2">Biotin/lipoyl attachment domain-containing protein</fullName>
    </submittedName>
</protein>
<dbReference type="InterPro" id="IPR011053">
    <property type="entry name" value="Single_hybrid_motif"/>
</dbReference>
<dbReference type="SUPFAM" id="SSF51230">
    <property type="entry name" value="Single hybrid motif"/>
    <property type="match status" value="1"/>
</dbReference>
<dbReference type="InterPro" id="IPR000089">
    <property type="entry name" value="Biotin_lipoyl"/>
</dbReference>
<evidence type="ECO:0000259" key="1">
    <source>
        <dbReference type="Pfam" id="PF00364"/>
    </source>
</evidence>
<accession>A0A510L8J9</accession>
<dbReference type="EMBL" id="AP019846">
    <property type="protein sequence ID" value="BBM59957.1"/>
    <property type="molecule type" value="Genomic_DNA"/>
</dbReference>
<name>A0A510L8J9_9FUSO</name>
<gene>
    <name evidence="2" type="ORF">JMUB5056_1545</name>
</gene>